<sequence>MKILCYGDSNTWGFDREHNCRIQQRWTKVLQSLCAKDEIIEAGLNGRTTTFDDPYNEHRNGRKTLPVLLKQHQPLDMLIIMLGTNDLKNVFHASEFAIAKGIRELIRITRNPYLYEFDYKPPKILVVVPAPIHPDYKENESIMADFGDRGYEISLKLKDTYKDITDEYQCEYLNAGDFICAHNFDCVHISEESHIILAQKIKEKIEEIRIQEGL</sequence>
<reference evidence="3" key="1">
    <citation type="submission" date="2019-05" db="EMBL/GenBank/DDBJ databases">
        <title>Complete genome sequencing of Absiella argi strain JCM 30884.</title>
        <authorList>
            <person name="Sakamoto M."/>
            <person name="Murakami T."/>
            <person name="Mori H."/>
        </authorList>
    </citation>
    <scope>NUCLEOTIDE SEQUENCE [LARGE SCALE GENOMIC DNA]</scope>
    <source>
        <strain evidence="3">JCM 30884</strain>
    </source>
</reference>
<dbReference type="PANTHER" id="PTHR30383:SF29">
    <property type="entry name" value="SGNH HYDROLASE-TYPE ESTERASE DOMAIN-CONTAINING PROTEIN"/>
    <property type="match status" value="1"/>
</dbReference>
<dbReference type="RefSeq" id="WP_115715424.1">
    <property type="nucleotide sequence ID" value="NZ_AP019695.1"/>
</dbReference>
<dbReference type="Gene3D" id="3.40.50.1110">
    <property type="entry name" value="SGNH hydrolase"/>
    <property type="match status" value="1"/>
</dbReference>
<feature type="domain" description="SGNH hydrolase-type esterase" evidence="1">
    <location>
        <begin position="5"/>
        <end position="177"/>
    </location>
</feature>
<evidence type="ECO:0000259" key="1">
    <source>
        <dbReference type="Pfam" id="PF13472"/>
    </source>
</evidence>
<gene>
    <name evidence="2" type="ORF">Aargi30884_11660</name>
</gene>
<dbReference type="Proteomes" id="UP000464754">
    <property type="component" value="Chromosome"/>
</dbReference>
<name>A0A6N4THJ4_9FIRM</name>
<dbReference type="Pfam" id="PF13472">
    <property type="entry name" value="Lipase_GDSL_2"/>
    <property type="match status" value="1"/>
</dbReference>
<dbReference type="SUPFAM" id="SSF52266">
    <property type="entry name" value="SGNH hydrolase"/>
    <property type="match status" value="1"/>
</dbReference>
<accession>A0A6N4THJ4</accession>
<dbReference type="InterPro" id="IPR051532">
    <property type="entry name" value="Ester_Hydrolysis_Enzymes"/>
</dbReference>
<keyword evidence="3" id="KW-1185">Reference proteome</keyword>
<dbReference type="PANTHER" id="PTHR30383">
    <property type="entry name" value="THIOESTERASE 1/PROTEASE 1/LYSOPHOSPHOLIPASE L1"/>
    <property type="match status" value="1"/>
</dbReference>
<evidence type="ECO:0000313" key="2">
    <source>
        <dbReference type="EMBL" id="BBK22263.1"/>
    </source>
</evidence>
<dbReference type="InterPro" id="IPR013830">
    <property type="entry name" value="SGNH_hydro"/>
</dbReference>
<dbReference type="AlphaFoldDB" id="A0A6N4THJ4"/>
<organism evidence="2 3">
    <name type="scientific">Amedibacterium intestinale</name>
    <dbReference type="NCBI Taxonomy" id="2583452"/>
    <lineage>
        <taxon>Bacteria</taxon>
        <taxon>Bacillati</taxon>
        <taxon>Bacillota</taxon>
        <taxon>Erysipelotrichia</taxon>
        <taxon>Erysipelotrichales</taxon>
        <taxon>Erysipelotrichaceae</taxon>
        <taxon>Amedibacterium</taxon>
    </lineage>
</organism>
<evidence type="ECO:0000313" key="3">
    <source>
        <dbReference type="Proteomes" id="UP000464754"/>
    </source>
</evidence>
<proteinExistence type="predicted"/>
<protein>
    <submittedName>
        <fullName evidence="2">Arylesterase</fullName>
    </submittedName>
</protein>
<dbReference type="KEGG" id="aarg:Aargi30884_11660"/>
<dbReference type="CDD" id="cd01839">
    <property type="entry name" value="SGNH_arylesterase_like"/>
    <property type="match status" value="1"/>
</dbReference>
<dbReference type="EMBL" id="AP019695">
    <property type="protein sequence ID" value="BBK22263.1"/>
    <property type="molecule type" value="Genomic_DNA"/>
</dbReference>
<dbReference type="InterPro" id="IPR036514">
    <property type="entry name" value="SGNH_hydro_sf"/>
</dbReference>